<evidence type="ECO:0000256" key="4">
    <source>
        <dbReference type="ARBA" id="ARBA00022519"/>
    </source>
</evidence>
<feature type="transmembrane region" description="Helical" evidence="8">
    <location>
        <begin position="98"/>
        <end position="120"/>
    </location>
</feature>
<evidence type="ECO:0000313" key="10">
    <source>
        <dbReference type="EMBL" id="MFC6907194.1"/>
    </source>
</evidence>
<accession>A0ABD5VB14</accession>
<evidence type="ECO:0000256" key="3">
    <source>
        <dbReference type="ARBA" id="ARBA00022475"/>
    </source>
</evidence>
<keyword evidence="4" id="KW-0997">Cell inner membrane</keyword>
<evidence type="ECO:0000256" key="2">
    <source>
        <dbReference type="ARBA" id="ARBA00022448"/>
    </source>
</evidence>
<keyword evidence="3" id="KW-1003">Cell membrane</keyword>
<keyword evidence="11" id="KW-1185">Reference proteome</keyword>
<feature type="transmembrane region" description="Helical" evidence="8">
    <location>
        <begin position="31"/>
        <end position="50"/>
    </location>
</feature>
<evidence type="ECO:0000256" key="7">
    <source>
        <dbReference type="ARBA" id="ARBA00023136"/>
    </source>
</evidence>
<reference evidence="10 11" key="1">
    <citation type="journal article" date="2019" name="Int. J. Syst. Evol. Microbiol.">
        <title>The Global Catalogue of Microorganisms (GCM) 10K type strain sequencing project: providing services to taxonomists for standard genome sequencing and annotation.</title>
        <authorList>
            <consortium name="The Broad Institute Genomics Platform"/>
            <consortium name="The Broad Institute Genome Sequencing Center for Infectious Disease"/>
            <person name="Wu L."/>
            <person name="Ma J."/>
        </authorList>
    </citation>
    <scope>NUCLEOTIDE SEQUENCE [LARGE SCALE GENOMIC DNA]</scope>
    <source>
        <strain evidence="10 11">CGMCC 1.3240</strain>
    </source>
</reference>
<keyword evidence="5 8" id="KW-0812">Transmembrane</keyword>
<feature type="domain" description="Tripartite ATP-independent periplasmic transporters DctQ component" evidence="9">
    <location>
        <begin position="36"/>
        <end position="163"/>
    </location>
</feature>
<dbReference type="PANTHER" id="PTHR35011">
    <property type="entry name" value="2,3-DIKETO-L-GULONATE TRAP TRANSPORTER SMALL PERMEASE PROTEIN YIAM"/>
    <property type="match status" value="1"/>
</dbReference>
<dbReference type="Proteomes" id="UP001596312">
    <property type="component" value="Unassembled WGS sequence"/>
</dbReference>
<evidence type="ECO:0000256" key="1">
    <source>
        <dbReference type="ARBA" id="ARBA00004429"/>
    </source>
</evidence>
<feature type="transmembrane region" description="Helical" evidence="8">
    <location>
        <begin position="140"/>
        <end position="163"/>
    </location>
</feature>
<dbReference type="EMBL" id="JBHSXQ010000007">
    <property type="protein sequence ID" value="MFC6907194.1"/>
    <property type="molecule type" value="Genomic_DNA"/>
</dbReference>
<evidence type="ECO:0000256" key="5">
    <source>
        <dbReference type="ARBA" id="ARBA00022692"/>
    </source>
</evidence>
<organism evidence="10 11">
    <name type="scientific">Halalkalicoccus tibetensis</name>
    <dbReference type="NCBI Taxonomy" id="175632"/>
    <lineage>
        <taxon>Archaea</taxon>
        <taxon>Methanobacteriati</taxon>
        <taxon>Methanobacteriota</taxon>
        <taxon>Stenosarchaea group</taxon>
        <taxon>Halobacteria</taxon>
        <taxon>Halobacteriales</taxon>
        <taxon>Halococcaceae</taxon>
        <taxon>Halalkalicoccus</taxon>
    </lineage>
</organism>
<dbReference type="Pfam" id="PF04290">
    <property type="entry name" value="DctQ"/>
    <property type="match status" value="1"/>
</dbReference>
<feature type="transmembrane region" description="Helical" evidence="8">
    <location>
        <begin position="56"/>
        <end position="78"/>
    </location>
</feature>
<evidence type="ECO:0000256" key="8">
    <source>
        <dbReference type="SAM" id="Phobius"/>
    </source>
</evidence>
<dbReference type="PANTHER" id="PTHR35011:SF2">
    <property type="entry name" value="2,3-DIKETO-L-GULONATE TRAP TRANSPORTER SMALL PERMEASE PROTEIN YIAM"/>
    <property type="match status" value="1"/>
</dbReference>
<dbReference type="InterPro" id="IPR007387">
    <property type="entry name" value="TRAP_DctQ"/>
</dbReference>
<evidence type="ECO:0000259" key="9">
    <source>
        <dbReference type="Pfam" id="PF04290"/>
    </source>
</evidence>
<keyword evidence="2" id="KW-0813">Transport</keyword>
<evidence type="ECO:0000256" key="6">
    <source>
        <dbReference type="ARBA" id="ARBA00022989"/>
    </source>
</evidence>
<proteinExistence type="predicted"/>
<sequence length="189" mass="21631">MTLSETKTQLADNYMKFADLVEKVIRNFTQVLGFILVVWVTTMVITRHGFEYVPVWGLEISAFLMVWIVFLLIGPLVYTDNHLQIKVFFNKIPMPFQYYFRMIQLSGIFVLGAILLEYGVGYAVNSGLNSVSPGLGIYLFWAYLVIPISGCLIMFFTVARAIAITRDKTEMEPKEFADDSELNRLEDNV</sequence>
<dbReference type="RefSeq" id="WP_340605785.1">
    <property type="nucleotide sequence ID" value="NZ_JBBMXV010000007.1"/>
</dbReference>
<comment type="subcellular location">
    <subcellularLocation>
        <location evidence="1">Cell inner membrane</location>
        <topology evidence="1">Multi-pass membrane protein</topology>
    </subcellularLocation>
</comment>
<comment type="caution">
    <text evidence="10">The sequence shown here is derived from an EMBL/GenBank/DDBJ whole genome shotgun (WGS) entry which is preliminary data.</text>
</comment>
<gene>
    <name evidence="10" type="ORF">ACFQGH_18595</name>
</gene>
<protein>
    <submittedName>
        <fullName evidence="10">TRAP transporter small permease</fullName>
    </submittedName>
</protein>
<dbReference type="GO" id="GO:0005886">
    <property type="term" value="C:plasma membrane"/>
    <property type="evidence" value="ECO:0007669"/>
    <property type="project" value="UniProtKB-SubCell"/>
</dbReference>
<dbReference type="AlphaFoldDB" id="A0ABD5VB14"/>
<dbReference type="InterPro" id="IPR055348">
    <property type="entry name" value="DctQ"/>
</dbReference>
<keyword evidence="6 8" id="KW-1133">Transmembrane helix</keyword>
<keyword evidence="7 8" id="KW-0472">Membrane</keyword>
<name>A0ABD5VB14_9EURY</name>
<evidence type="ECO:0000313" key="11">
    <source>
        <dbReference type="Proteomes" id="UP001596312"/>
    </source>
</evidence>